<dbReference type="InterPro" id="IPR044294">
    <property type="entry name" value="Lipase-like"/>
</dbReference>
<feature type="compositionally biased region" description="Basic and acidic residues" evidence="2">
    <location>
        <begin position="351"/>
        <end position="369"/>
    </location>
</feature>
<feature type="region of interest" description="Disordered" evidence="2">
    <location>
        <begin position="335"/>
        <end position="370"/>
    </location>
</feature>
<feature type="domain" description="DUF676" evidence="4">
    <location>
        <begin position="22"/>
        <end position="186"/>
    </location>
</feature>
<organism evidence="5 6">
    <name type="scientific">Bondarzewia mesenterica</name>
    <dbReference type="NCBI Taxonomy" id="1095465"/>
    <lineage>
        <taxon>Eukaryota</taxon>
        <taxon>Fungi</taxon>
        <taxon>Dikarya</taxon>
        <taxon>Basidiomycota</taxon>
        <taxon>Agaricomycotina</taxon>
        <taxon>Agaricomycetes</taxon>
        <taxon>Russulales</taxon>
        <taxon>Bondarzewiaceae</taxon>
        <taxon>Bondarzewia</taxon>
    </lineage>
</organism>
<evidence type="ECO:0000313" key="6">
    <source>
        <dbReference type="Proteomes" id="UP000310158"/>
    </source>
</evidence>
<comment type="caution">
    <text evidence="5">The sequence shown here is derived from an EMBL/GenBank/DDBJ whole genome shotgun (WGS) entry which is preliminary data.</text>
</comment>
<comment type="similarity">
    <text evidence="1">Belongs to the putative lipase ROG1 family.</text>
</comment>
<dbReference type="OrthoDB" id="273452at2759"/>
<reference evidence="5 6" key="1">
    <citation type="submission" date="2019-02" db="EMBL/GenBank/DDBJ databases">
        <title>Genome sequencing of the rare red list fungi Bondarzewia mesenterica.</title>
        <authorList>
            <person name="Buettner E."/>
            <person name="Kellner H."/>
        </authorList>
    </citation>
    <scope>NUCLEOTIDE SEQUENCE [LARGE SCALE GENOMIC DNA]</scope>
    <source>
        <strain evidence="5 6">DSM 108281</strain>
    </source>
</reference>
<evidence type="ECO:0000256" key="3">
    <source>
        <dbReference type="SAM" id="Phobius"/>
    </source>
</evidence>
<proteinExistence type="inferred from homology"/>
<keyword evidence="3" id="KW-0472">Membrane</keyword>
<sequence length="430" mass="48896">MHRIIQEVKGIPSQESSDGVQLQVLLAETNKDAHTYDGIDWGGERVAQEICDEIQRIENEGKKVTRFSITGYSLGGLLSRYVIGILHRREVFKTITPVNFNTIATPHIGLLRYPSFWSRLSSTLGPTLLSRTGEQFYSIDRFSEKGRPLLDVMADPEWPFYQGLALFSHIRIYANAVNDITVPYITAAIEQRDPFHDHKTSGLQIEFDKKYSPVVTSWTLPDTAPTPPPKPRLFTRKWFRNIRLPRLSLPPFLQRKFPLNVLIIALLPVLVPGFFILAIIRLSLSARSSRRRIMLLEKETSTRERLMHVVGELERQMEDAVADFVDSSSFDALQSLTPVSSPTPANGATDSDSKGKKEQKGKKNSEPRLTEGQYRMIASLNALPQLKKERAFIDPVRNSHATIISRDVKNFEFHRVGEGVLRHWADHFIL</sequence>
<dbReference type="EMBL" id="SGPL01000088">
    <property type="protein sequence ID" value="THH18061.1"/>
    <property type="molecule type" value="Genomic_DNA"/>
</dbReference>
<dbReference type="InterPro" id="IPR007751">
    <property type="entry name" value="DUF676_lipase-like"/>
</dbReference>
<keyword evidence="6" id="KW-1185">Reference proteome</keyword>
<evidence type="ECO:0000256" key="2">
    <source>
        <dbReference type="SAM" id="MobiDB-lite"/>
    </source>
</evidence>
<dbReference type="AlphaFoldDB" id="A0A4S4M1M8"/>
<dbReference type="InterPro" id="IPR029058">
    <property type="entry name" value="AB_hydrolase_fold"/>
</dbReference>
<dbReference type="Gene3D" id="3.40.50.1820">
    <property type="entry name" value="alpha/beta hydrolase"/>
    <property type="match status" value="1"/>
</dbReference>
<gene>
    <name evidence="5" type="ORF">EW146_g2881</name>
</gene>
<dbReference type="PANTHER" id="PTHR12482">
    <property type="entry name" value="LIPASE ROG1-RELATED-RELATED"/>
    <property type="match status" value="1"/>
</dbReference>
<dbReference type="PANTHER" id="PTHR12482:SF62">
    <property type="entry name" value="LIPASE ROG1-RELATED"/>
    <property type="match status" value="1"/>
</dbReference>
<feature type="compositionally biased region" description="Polar residues" evidence="2">
    <location>
        <begin position="335"/>
        <end position="350"/>
    </location>
</feature>
<keyword evidence="3" id="KW-0812">Transmembrane</keyword>
<dbReference type="Proteomes" id="UP000310158">
    <property type="component" value="Unassembled WGS sequence"/>
</dbReference>
<keyword evidence="3" id="KW-1133">Transmembrane helix</keyword>
<protein>
    <recommendedName>
        <fullName evidence="4">DUF676 domain-containing protein</fullName>
    </recommendedName>
</protein>
<dbReference type="Pfam" id="PF05057">
    <property type="entry name" value="DUF676"/>
    <property type="match status" value="1"/>
</dbReference>
<feature type="transmembrane region" description="Helical" evidence="3">
    <location>
        <begin position="261"/>
        <end position="284"/>
    </location>
</feature>
<evidence type="ECO:0000313" key="5">
    <source>
        <dbReference type="EMBL" id="THH18061.1"/>
    </source>
</evidence>
<name>A0A4S4M1M8_9AGAM</name>
<evidence type="ECO:0000259" key="4">
    <source>
        <dbReference type="Pfam" id="PF05057"/>
    </source>
</evidence>
<evidence type="ECO:0000256" key="1">
    <source>
        <dbReference type="ARBA" id="ARBA00007920"/>
    </source>
</evidence>
<accession>A0A4S4M1M8</accession>
<dbReference type="SUPFAM" id="SSF53474">
    <property type="entry name" value="alpha/beta-Hydrolases"/>
    <property type="match status" value="1"/>
</dbReference>